<evidence type="ECO:0000313" key="2">
    <source>
        <dbReference type="Proteomes" id="UP000054516"/>
    </source>
</evidence>
<protein>
    <submittedName>
        <fullName evidence="1">Uncharacterized protein</fullName>
    </submittedName>
</protein>
<dbReference type="EMBL" id="DF977468">
    <property type="protein sequence ID" value="GAW26171.1"/>
    <property type="molecule type" value="Genomic_DNA"/>
</dbReference>
<dbReference type="OrthoDB" id="10262843at2759"/>
<organism evidence="1">
    <name type="scientific">Rosellinia necatrix</name>
    <name type="common">White root-rot fungus</name>
    <dbReference type="NCBI Taxonomy" id="77044"/>
    <lineage>
        <taxon>Eukaryota</taxon>
        <taxon>Fungi</taxon>
        <taxon>Dikarya</taxon>
        <taxon>Ascomycota</taxon>
        <taxon>Pezizomycotina</taxon>
        <taxon>Sordariomycetes</taxon>
        <taxon>Xylariomycetidae</taxon>
        <taxon>Xylariales</taxon>
        <taxon>Xylariaceae</taxon>
        <taxon>Rosellinia</taxon>
    </lineage>
</organism>
<sequence>MIARSIVRAAAPAPRALRAFSSSVAQQRTPSIADVSPNGVESFNAKQKEFRENLVKAQQEKAASMSGTSLPVPDCIIH</sequence>
<dbReference type="AlphaFoldDB" id="A0A1S8A7Z5"/>
<evidence type="ECO:0000313" key="1">
    <source>
        <dbReference type="EMBL" id="GAW26171.1"/>
    </source>
</evidence>
<reference evidence="1" key="1">
    <citation type="submission" date="2016-03" db="EMBL/GenBank/DDBJ databases">
        <title>Draft genome sequence of Rosellinia necatrix.</title>
        <authorList>
            <person name="Kanematsu S."/>
        </authorList>
    </citation>
    <scope>NUCLEOTIDE SEQUENCE [LARGE SCALE GENOMIC DNA]</scope>
    <source>
        <strain evidence="1">W97</strain>
    </source>
</reference>
<dbReference type="Proteomes" id="UP000054516">
    <property type="component" value="Unassembled WGS sequence"/>
</dbReference>
<accession>A0A1S8A7Z5</accession>
<keyword evidence="2" id="KW-1185">Reference proteome</keyword>
<name>A0A1S8A7Z5_ROSNE</name>
<gene>
    <name evidence="1" type="ORF">SAMD00023353_2300830</name>
</gene>
<dbReference type="STRING" id="77044.A0A1S8A7Z5"/>
<proteinExistence type="predicted"/>